<feature type="compositionally biased region" description="Polar residues" evidence="1">
    <location>
        <begin position="529"/>
        <end position="542"/>
    </location>
</feature>
<accession>F0WGX0</accession>
<reference evidence="3" key="2">
    <citation type="submission" date="2011-02" db="EMBL/GenBank/DDBJ databases">
        <authorList>
            <person name="MacLean D."/>
        </authorList>
    </citation>
    <scope>NUCLEOTIDE SEQUENCE</scope>
</reference>
<feature type="region of interest" description="Disordered" evidence="1">
    <location>
        <begin position="422"/>
        <end position="481"/>
    </location>
</feature>
<dbReference type="AlphaFoldDB" id="F0WGX0"/>
<dbReference type="EMBL" id="FR824140">
    <property type="protein sequence ID" value="CCA20485.1"/>
    <property type="molecule type" value="Genomic_DNA"/>
</dbReference>
<evidence type="ECO:0000313" key="3">
    <source>
        <dbReference type="EMBL" id="CCA20485.1"/>
    </source>
</evidence>
<dbReference type="InterPro" id="IPR057634">
    <property type="entry name" value="PAH_ZNF598/HEL2"/>
</dbReference>
<evidence type="ECO:0000259" key="2">
    <source>
        <dbReference type="Pfam" id="PF23202"/>
    </source>
</evidence>
<organism evidence="3">
    <name type="scientific">Albugo laibachii Nc14</name>
    <dbReference type="NCBI Taxonomy" id="890382"/>
    <lineage>
        <taxon>Eukaryota</taxon>
        <taxon>Sar</taxon>
        <taxon>Stramenopiles</taxon>
        <taxon>Oomycota</taxon>
        <taxon>Peronosporomycetes</taxon>
        <taxon>Albuginales</taxon>
        <taxon>Albuginaceae</taxon>
        <taxon>Albugo</taxon>
    </lineage>
</organism>
<gene>
    <name evidence="3" type="primary">AlNc14C95G5846</name>
    <name evidence="3" type="ORF">ALNC14_066280</name>
</gene>
<feature type="region of interest" description="Disordered" evidence="1">
    <location>
        <begin position="529"/>
        <end position="564"/>
    </location>
</feature>
<proteinExistence type="predicted"/>
<dbReference type="HOGENOM" id="CLU_019006_0_0_1"/>
<protein>
    <submittedName>
        <fullName evidence="3">Uncharacterized protein AlNc14C95G5846</fullName>
    </submittedName>
</protein>
<evidence type="ECO:0000256" key="1">
    <source>
        <dbReference type="SAM" id="MobiDB-lite"/>
    </source>
</evidence>
<feature type="compositionally biased region" description="Basic and acidic residues" evidence="1">
    <location>
        <begin position="450"/>
        <end position="460"/>
    </location>
</feature>
<name>F0WGX0_9STRA</name>
<dbReference type="Pfam" id="PF23202">
    <property type="entry name" value="PAH_ZNF598"/>
    <property type="match status" value="1"/>
</dbReference>
<sequence>MHFDMKVVKQMRGIATLQRGDLQNQVFLELRHADKQLLYAAFNDQRMKQLLGRVNLNKAQLEQFTDGLIIHEAKRLDTTSARKFILKSTDATTLDAWFDAIYSAITNDYRIKLPVHKKLMQMNIRVTRSLRDEQSDKIEFELSCEFLWSYKGADKSSETMGKSVWMQHEWKVWKTQTELHTLHRRLQTMLQSSIKHLIFPRERRRDLIFFRGLRKRFLQELKEQQMGLYFDQLTALSTVCADPQVVEIFKQSLDFDTYFEQVDVIGSRENLLLRVEEDVSEKQEDSQDSSPVNVYARQSEADAQTCASPAASVPDFQIEQLARNDSVPEVMFEQNLDDRNKVQADIVEGVRACVSYQEDRVEEFHHMTREFGRGKLQASEIAAYLYGLLGGEKCCQIMLEMAKLLPDERKREQLLEARQVAQKRAYRQNKSRQARDQLNKQRTRRGQVLAKDRPKSEKWMRQGNSTTTRTTHRRKTMFANVPIPCPIASDAAEEARLEPIDEARFRNQENWLENSSCGDSRLFQSLNRQQEQGMGCDDNQSPKPLDSRRSYLFSSSSEDTDDEKQLKLEKYAPGQDTGSNNGLACARPFSNQKALSKSSLSLRDIPNHEFGDQERCISELSNSLHESLPPRVISQPTQPDHARLDSIRKKTRPPSIRDRHQQLQEKKKLQINDQQANPVLARLKKQGAVNFMAF</sequence>
<reference evidence="3" key="1">
    <citation type="journal article" date="2011" name="PLoS Biol.">
        <title>Gene gain and loss during evolution of obligate parasitism in the white rust pathogen of Arabidopsis thaliana.</title>
        <authorList>
            <person name="Kemen E."/>
            <person name="Gardiner A."/>
            <person name="Schultz-Larsen T."/>
            <person name="Kemen A.C."/>
            <person name="Balmuth A.L."/>
            <person name="Robert-Seilaniantz A."/>
            <person name="Bailey K."/>
            <person name="Holub E."/>
            <person name="Studholme D.J."/>
            <person name="Maclean D."/>
            <person name="Jones J.D."/>
        </authorList>
    </citation>
    <scope>NUCLEOTIDE SEQUENCE</scope>
</reference>
<feature type="domain" description="ZNF598/HEL2 PAH" evidence="2">
    <location>
        <begin position="343"/>
        <end position="417"/>
    </location>
</feature>